<dbReference type="InterPro" id="IPR029688">
    <property type="entry name" value="ICR"/>
</dbReference>
<evidence type="ECO:0008006" key="7">
    <source>
        <dbReference type="Google" id="ProtNLM"/>
    </source>
</evidence>
<accession>A0A068UHB1</accession>
<feature type="coiled-coil region" evidence="3">
    <location>
        <begin position="173"/>
        <end position="298"/>
    </location>
</feature>
<evidence type="ECO:0000313" key="5">
    <source>
        <dbReference type="EMBL" id="CDP07955.1"/>
    </source>
</evidence>
<dbReference type="OrthoDB" id="1932291at2759"/>
<reference evidence="6" key="1">
    <citation type="journal article" date="2014" name="Science">
        <title>The coffee genome provides insight into the convergent evolution of caffeine biosynthesis.</title>
        <authorList>
            <person name="Denoeud F."/>
            <person name="Carretero-Paulet L."/>
            <person name="Dereeper A."/>
            <person name="Droc G."/>
            <person name="Guyot R."/>
            <person name="Pietrella M."/>
            <person name="Zheng C."/>
            <person name="Alberti A."/>
            <person name="Anthony F."/>
            <person name="Aprea G."/>
            <person name="Aury J.M."/>
            <person name="Bento P."/>
            <person name="Bernard M."/>
            <person name="Bocs S."/>
            <person name="Campa C."/>
            <person name="Cenci A."/>
            <person name="Combes M.C."/>
            <person name="Crouzillat D."/>
            <person name="Da Silva C."/>
            <person name="Daddiego L."/>
            <person name="De Bellis F."/>
            <person name="Dussert S."/>
            <person name="Garsmeur O."/>
            <person name="Gayraud T."/>
            <person name="Guignon V."/>
            <person name="Jahn K."/>
            <person name="Jamilloux V."/>
            <person name="Joet T."/>
            <person name="Labadie K."/>
            <person name="Lan T."/>
            <person name="Leclercq J."/>
            <person name="Lepelley M."/>
            <person name="Leroy T."/>
            <person name="Li L.T."/>
            <person name="Librado P."/>
            <person name="Lopez L."/>
            <person name="Munoz A."/>
            <person name="Noel B."/>
            <person name="Pallavicini A."/>
            <person name="Perrotta G."/>
            <person name="Poncet V."/>
            <person name="Pot D."/>
            <person name="Priyono X."/>
            <person name="Rigoreau M."/>
            <person name="Rouard M."/>
            <person name="Rozas J."/>
            <person name="Tranchant-Dubreuil C."/>
            <person name="VanBuren R."/>
            <person name="Zhang Q."/>
            <person name="Andrade A.C."/>
            <person name="Argout X."/>
            <person name="Bertrand B."/>
            <person name="de Kochko A."/>
            <person name="Graziosi G."/>
            <person name="Henry R.J."/>
            <person name="Jayarama X."/>
            <person name="Ming R."/>
            <person name="Nagai C."/>
            <person name="Rounsley S."/>
            <person name="Sankoff D."/>
            <person name="Giuliano G."/>
            <person name="Albert V.A."/>
            <person name="Wincker P."/>
            <person name="Lashermes P."/>
        </authorList>
    </citation>
    <scope>NUCLEOTIDE SEQUENCE [LARGE SCALE GENOMIC DNA]</scope>
    <source>
        <strain evidence="6">cv. DH200-94</strain>
    </source>
</reference>
<evidence type="ECO:0000256" key="2">
    <source>
        <dbReference type="ARBA" id="ARBA00023054"/>
    </source>
</evidence>
<name>A0A068UHB1_COFCA</name>
<evidence type="ECO:0000313" key="6">
    <source>
        <dbReference type="Proteomes" id="UP000295252"/>
    </source>
</evidence>
<keyword evidence="6" id="KW-1185">Reference proteome</keyword>
<protein>
    <recommendedName>
        <fullName evidence="7">Interactor of constitutive active ROPs 2, chloroplastic-like</fullName>
    </recommendedName>
</protein>
<dbReference type="PANTHER" id="PTHR34224">
    <property type="entry name" value="INTERACTOR OF CONSTITUTIVE ACTIVE ROPS 2, CHLOROPLASTIC-RELATED"/>
    <property type="match status" value="1"/>
</dbReference>
<comment type="similarity">
    <text evidence="1">Belongs to the ICR family.</text>
</comment>
<feature type="compositionally biased region" description="Basic and acidic residues" evidence="4">
    <location>
        <begin position="105"/>
        <end position="130"/>
    </location>
</feature>
<evidence type="ECO:0000256" key="3">
    <source>
        <dbReference type="SAM" id="Coils"/>
    </source>
</evidence>
<dbReference type="Gramene" id="CDP07955">
    <property type="protein sequence ID" value="CDP07955"/>
    <property type="gene ID" value="GSCOC_T00025493001"/>
</dbReference>
<feature type="compositionally biased region" description="Basic and acidic residues" evidence="4">
    <location>
        <begin position="314"/>
        <end position="323"/>
    </location>
</feature>
<dbReference type="PANTHER" id="PTHR34224:SF4">
    <property type="entry name" value="INTERACTOR OF CONSTITUTIVE ACTIVE ROPS 2, CHLOROPLASTIC"/>
    <property type="match status" value="1"/>
</dbReference>
<dbReference type="AlphaFoldDB" id="A0A068UHB1"/>
<dbReference type="STRING" id="49390.A0A068UHB1"/>
<evidence type="ECO:0000256" key="1">
    <source>
        <dbReference type="ARBA" id="ARBA00009778"/>
    </source>
</evidence>
<dbReference type="EMBL" id="HG739113">
    <property type="protein sequence ID" value="CDP07955.1"/>
    <property type="molecule type" value="Genomic_DNA"/>
</dbReference>
<dbReference type="OMA" id="SCKRESE"/>
<gene>
    <name evidence="5" type="ORF">GSCOC_T00025493001</name>
</gene>
<dbReference type="FunCoup" id="A0A068UHB1">
    <property type="interactions" value="1631"/>
</dbReference>
<keyword evidence="2 3" id="KW-0175">Coiled coil</keyword>
<dbReference type="InParanoid" id="A0A068UHB1"/>
<proteinExistence type="inferred from homology"/>
<dbReference type="PhylomeDB" id="A0A068UHB1"/>
<feature type="region of interest" description="Disordered" evidence="4">
    <location>
        <begin position="1"/>
        <end position="140"/>
    </location>
</feature>
<feature type="coiled-coil region" evidence="3">
    <location>
        <begin position="382"/>
        <end position="553"/>
    </location>
</feature>
<feature type="compositionally biased region" description="Polar residues" evidence="4">
    <location>
        <begin position="1"/>
        <end position="24"/>
    </location>
</feature>
<organism evidence="5 6">
    <name type="scientific">Coffea canephora</name>
    <name type="common">Robusta coffee</name>
    <dbReference type="NCBI Taxonomy" id="49390"/>
    <lineage>
        <taxon>Eukaryota</taxon>
        <taxon>Viridiplantae</taxon>
        <taxon>Streptophyta</taxon>
        <taxon>Embryophyta</taxon>
        <taxon>Tracheophyta</taxon>
        <taxon>Spermatophyta</taxon>
        <taxon>Magnoliopsida</taxon>
        <taxon>eudicotyledons</taxon>
        <taxon>Gunneridae</taxon>
        <taxon>Pentapetalae</taxon>
        <taxon>asterids</taxon>
        <taxon>lamiids</taxon>
        <taxon>Gentianales</taxon>
        <taxon>Rubiaceae</taxon>
        <taxon>Ixoroideae</taxon>
        <taxon>Gardenieae complex</taxon>
        <taxon>Bertiereae - Coffeeae clade</taxon>
        <taxon>Coffeeae</taxon>
        <taxon>Coffea</taxon>
    </lineage>
</organism>
<dbReference type="Proteomes" id="UP000295252">
    <property type="component" value="Chromosome III"/>
</dbReference>
<evidence type="ECO:0000256" key="4">
    <source>
        <dbReference type="SAM" id="MobiDB-lite"/>
    </source>
</evidence>
<sequence>MQTPKARTSSSELPQKTSPATPRTAQKLKTPGSEADSVSTSNSAGRMSKERSPKVVDRRSPRSPATEKKRATRVSDLETQLAQLQEELKKAKDQLSSSESRKKRAQQEAEEAKKQLEAMSEKLEESEKQLQELSDCEETRVQELRKISQDRDRAWQSELEAIQKQHSMDSAALASAMNEIQKLKIQLERVAESEAAQARHAESAHADVQNLRMELTETLALVDEIKAQLNDSKESEVRAMEEVSKAQMQLEEAKATEDILHSEGLRAQEAYKSLALKLEQSKMQVNSLEELVSRLQGDVNKRSNDSSASSGDVEIAREKEGAEKSEQLKVELNSIKLEVGHLRAALDASERRYQEEYIQSTLQIRSAYELVEKTKSESCQREAELEARLKVARADVDELKKRLMDKETELKNTTEKNKGLNGSVERDQCIQQELGTELKKSESIVEALKASLMDKETELQSVAEENEMLKLEIKNGELERSKLNDEALALVEAARATEQEALSKLSYLTDEADQSSRKTARVTEQLDAAQAANSEMEAELRRLKVQADQWRKAAEAAATMLSTGNNGKFVERTGSLDYHTLGGKLNSPYSEDLDDDSPKKKNSNMLKKIGVLLKKGQK</sequence>
<feature type="region of interest" description="Disordered" evidence="4">
    <location>
        <begin position="299"/>
        <end position="323"/>
    </location>
</feature>
<feature type="region of interest" description="Disordered" evidence="4">
    <location>
        <begin position="578"/>
        <end position="618"/>
    </location>
</feature>
<feature type="compositionally biased region" description="Basic and acidic residues" evidence="4">
    <location>
        <begin position="47"/>
        <end position="76"/>
    </location>
</feature>
<feature type="compositionally biased region" description="Polar residues" evidence="4">
    <location>
        <begin position="36"/>
        <end position="45"/>
    </location>
</feature>